<reference evidence="6 7" key="1">
    <citation type="submission" date="2019-08" db="EMBL/GenBank/DDBJ databases">
        <title>In-depth cultivation of the pig gut microbiome towards novel bacterial diversity and tailored functional studies.</title>
        <authorList>
            <person name="Wylensek D."/>
            <person name="Hitch T.C.A."/>
            <person name="Clavel T."/>
        </authorList>
    </citation>
    <scope>NUCLEOTIDE SEQUENCE [LARGE SCALE GENOMIC DNA]</scope>
    <source>
        <strain evidence="6 7">Oil+RF-744-WCA-WT-11</strain>
    </source>
</reference>
<comment type="function">
    <text evidence="4">Catalyzes the transfer of a formyl group from 10-formyltetrahydrofolate to 5-phospho-ribosyl-glycinamide (GAR), producing 5-phospho-ribosyl-N-formylglycinamide (FGAR) and tetrahydrofolate.</text>
</comment>
<dbReference type="GO" id="GO:0005737">
    <property type="term" value="C:cytoplasm"/>
    <property type="evidence" value="ECO:0007669"/>
    <property type="project" value="TreeGrafter"/>
</dbReference>
<dbReference type="SUPFAM" id="SSF53328">
    <property type="entry name" value="Formyltransferase"/>
    <property type="match status" value="1"/>
</dbReference>
<dbReference type="GO" id="GO:0006189">
    <property type="term" value="P:'de novo' IMP biosynthetic process"/>
    <property type="evidence" value="ECO:0007669"/>
    <property type="project" value="UniProtKB-UniRule"/>
</dbReference>
<evidence type="ECO:0000313" key="6">
    <source>
        <dbReference type="EMBL" id="MSS14501.1"/>
    </source>
</evidence>
<evidence type="ECO:0000313" key="7">
    <source>
        <dbReference type="Proteomes" id="UP000481852"/>
    </source>
</evidence>
<dbReference type="HAMAP" id="MF_01930">
    <property type="entry name" value="PurN"/>
    <property type="match status" value="1"/>
</dbReference>
<comment type="pathway">
    <text evidence="1 4">Purine metabolism; IMP biosynthesis via de novo pathway; N(2)-formyl-N(1)-(5-phospho-D-ribosyl)glycinamide from N(1)-(5-phospho-D-ribosyl)glycinamide (10-formyl THF route): step 1/1.</text>
</comment>
<dbReference type="PANTHER" id="PTHR43369:SF2">
    <property type="entry name" value="PHOSPHORIBOSYLGLYCINAMIDE FORMYLTRANSFERASE"/>
    <property type="match status" value="1"/>
</dbReference>
<dbReference type="EC" id="2.1.2.2" evidence="4"/>
<dbReference type="Proteomes" id="UP000481852">
    <property type="component" value="Unassembled WGS sequence"/>
</dbReference>
<dbReference type="Pfam" id="PF00551">
    <property type="entry name" value="Formyl_trans_N"/>
    <property type="match status" value="1"/>
</dbReference>
<dbReference type="EMBL" id="VULZ01000004">
    <property type="protein sequence ID" value="MSS14501.1"/>
    <property type="molecule type" value="Genomic_DNA"/>
</dbReference>
<dbReference type="UniPathway" id="UPA00074">
    <property type="reaction ID" value="UER00126"/>
</dbReference>
<name>A0A6L5X2E2_9FIRM</name>
<keyword evidence="3 4" id="KW-0658">Purine biosynthesis</keyword>
<dbReference type="InterPro" id="IPR036477">
    <property type="entry name" value="Formyl_transf_N_sf"/>
</dbReference>
<feature type="binding site" evidence="4">
    <location>
        <position position="66"/>
    </location>
    <ligand>
        <name>(6R)-10-formyltetrahydrofolate</name>
        <dbReference type="ChEBI" id="CHEBI:195366"/>
    </ligand>
</feature>
<accession>A0A6L5X2E2</accession>
<proteinExistence type="inferred from homology"/>
<dbReference type="InterPro" id="IPR002376">
    <property type="entry name" value="Formyl_transf_N"/>
</dbReference>
<keyword evidence="7" id="KW-1185">Reference proteome</keyword>
<gene>
    <name evidence="4" type="primary">purN</name>
    <name evidence="6" type="ORF">FYJ35_05500</name>
</gene>
<feature type="site" description="Raises pKa of active site His" evidence="4">
    <location>
        <position position="151"/>
    </location>
</feature>
<dbReference type="RefSeq" id="WP_277067436.1">
    <property type="nucleotide sequence ID" value="NZ_JAQYJL010000018.1"/>
</dbReference>
<comment type="catalytic activity">
    <reaction evidence="4">
        <text>N(1)-(5-phospho-beta-D-ribosyl)glycinamide + (6R)-10-formyltetrahydrofolate = N(2)-formyl-N(1)-(5-phospho-beta-D-ribosyl)glycinamide + (6S)-5,6,7,8-tetrahydrofolate + H(+)</text>
        <dbReference type="Rhea" id="RHEA:15053"/>
        <dbReference type="ChEBI" id="CHEBI:15378"/>
        <dbReference type="ChEBI" id="CHEBI:57453"/>
        <dbReference type="ChEBI" id="CHEBI:143788"/>
        <dbReference type="ChEBI" id="CHEBI:147286"/>
        <dbReference type="ChEBI" id="CHEBI:195366"/>
        <dbReference type="EC" id="2.1.2.2"/>
    </reaction>
</comment>
<feature type="domain" description="Formyl transferase N-terminal" evidence="5">
    <location>
        <begin position="3"/>
        <end position="189"/>
    </location>
</feature>
<protein>
    <recommendedName>
        <fullName evidence="4">Phosphoribosylglycinamide formyltransferase</fullName>
        <ecNumber evidence="4">2.1.2.2</ecNumber>
    </recommendedName>
    <alternativeName>
        <fullName evidence="4">5'-phosphoribosylglycinamide transformylase</fullName>
    </alternativeName>
    <alternativeName>
        <fullName evidence="4">GAR transformylase</fullName>
        <shortName evidence="4">GART</shortName>
    </alternativeName>
</protein>
<keyword evidence="2 4" id="KW-0808">Transferase</keyword>
<comment type="caution">
    <text evidence="6">The sequence shown here is derived from an EMBL/GenBank/DDBJ whole genome shotgun (WGS) entry which is preliminary data.</text>
</comment>
<dbReference type="NCBIfam" id="TIGR00639">
    <property type="entry name" value="PurN"/>
    <property type="match status" value="1"/>
</dbReference>
<comment type="caution">
    <text evidence="4">Lacks conserved residue(s) required for the propagation of feature annotation.</text>
</comment>
<dbReference type="Gene3D" id="3.40.50.170">
    <property type="entry name" value="Formyl transferase, N-terminal domain"/>
    <property type="match status" value="1"/>
</dbReference>
<dbReference type="GO" id="GO:0004644">
    <property type="term" value="F:phosphoribosylglycinamide formyltransferase activity"/>
    <property type="evidence" value="ECO:0007669"/>
    <property type="project" value="UniProtKB-UniRule"/>
</dbReference>
<dbReference type="InterPro" id="IPR004607">
    <property type="entry name" value="GART"/>
</dbReference>
<dbReference type="PANTHER" id="PTHR43369">
    <property type="entry name" value="PHOSPHORIBOSYLGLYCINAMIDE FORMYLTRANSFERASE"/>
    <property type="match status" value="1"/>
</dbReference>
<feature type="binding site" evidence="4">
    <location>
        <position position="108"/>
    </location>
    <ligand>
        <name>(6R)-10-formyltetrahydrofolate</name>
        <dbReference type="ChEBI" id="CHEBI:195366"/>
    </ligand>
</feature>
<feature type="binding site" evidence="4">
    <location>
        <begin position="12"/>
        <end position="14"/>
    </location>
    <ligand>
        <name>N(1)-(5-phospho-beta-D-ribosyl)glycinamide</name>
        <dbReference type="ChEBI" id="CHEBI:143788"/>
    </ligand>
</feature>
<evidence type="ECO:0000256" key="1">
    <source>
        <dbReference type="ARBA" id="ARBA00005054"/>
    </source>
</evidence>
<evidence type="ECO:0000256" key="4">
    <source>
        <dbReference type="HAMAP-Rule" id="MF_01930"/>
    </source>
</evidence>
<organism evidence="6 7">
    <name type="scientific">Porcincola intestinalis</name>
    <dbReference type="NCBI Taxonomy" id="2606632"/>
    <lineage>
        <taxon>Bacteria</taxon>
        <taxon>Bacillati</taxon>
        <taxon>Bacillota</taxon>
        <taxon>Clostridia</taxon>
        <taxon>Lachnospirales</taxon>
        <taxon>Lachnospiraceae</taxon>
        <taxon>Porcincola</taxon>
    </lineage>
</organism>
<dbReference type="CDD" id="cd08645">
    <property type="entry name" value="FMT_core_GART"/>
    <property type="match status" value="1"/>
</dbReference>
<evidence type="ECO:0000256" key="2">
    <source>
        <dbReference type="ARBA" id="ARBA00022679"/>
    </source>
</evidence>
<evidence type="ECO:0000256" key="3">
    <source>
        <dbReference type="ARBA" id="ARBA00022755"/>
    </source>
</evidence>
<evidence type="ECO:0000259" key="5">
    <source>
        <dbReference type="Pfam" id="PF00551"/>
    </source>
</evidence>
<dbReference type="AlphaFoldDB" id="A0A6L5X2E2"/>
<sequence>MFRIAVLVSGGGTNLQAIIDAIDQGTIKDTEIALVLSNNEGAFALERARRRGIPAAVVSPKSFAARAAFNEALLDCVREHQPDLVVLAGFLCAIPDEMVEAYRNRIINIHPSLIPSFCGKGYYGLKVHEAALERGVKISGATVHFVDSGTDTGPIIMQKAVAVLPDDTPKTLQLRIMEQAEWKILPRVIDLIAHGKVKVDGRKVTVIGQDEEGGSQKGSQV</sequence>
<feature type="active site" description="Proton donor" evidence="4">
    <location>
        <position position="110"/>
    </location>
</feature>
<comment type="similarity">
    <text evidence="4">Belongs to the GART family.</text>
</comment>